<dbReference type="GO" id="GO:0006508">
    <property type="term" value="P:proteolysis"/>
    <property type="evidence" value="ECO:0007669"/>
    <property type="project" value="UniProtKB-KW"/>
</dbReference>
<evidence type="ECO:0000256" key="1">
    <source>
        <dbReference type="SAM" id="Phobius"/>
    </source>
</evidence>
<keyword evidence="1" id="KW-0472">Membrane</keyword>
<dbReference type="GO" id="GO:0004190">
    <property type="term" value="F:aspartic-type endopeptidase activity"/>
    <property type="evidence" value="ECO:0007669"/>
    <property type="project" value="InterPro"/>
</dbReference>
<evidence type="ECO:0000313" key="2">
    <source>
        <dbReference type="EMBL" id="PRY94204.1"/>
    </source>
</evidence>
<dbReference type="InterPro" id="IPR011969">
    <property type="entry name" value="Clan_AA_Asp_peptidase_C"/>
</dbReference>
<proteinExistence type="predicted"/>
<dbReference type="Gene3D" id="2.40.70.10">
    <property type="entry name" value="Acid Proteases"/>
    <property type="match status" value="1"/>
</dbReference>
<sequence>MPVDMTGDDLANLAYLVLLGSALIAIMLVRMRGSMVKALQNLTVWGLIFVGIVAAYGVWDDIRGDLPIQSVSSEAGQIILPRARDGHYYLTADVNGTATRFVVDTGATDIVLTQEAARAAGIDVDGLQYFGRALTANGEVSTARVVLDSIDIDGIQDRKVTASVNGGQLRESLLGMRYLQRFEKIEITGNRLILTR</sequence>
<dbReference type="InterPro" id="IPR021109">
    <property type="entry name" value="Peptidase_aspartic_dom_sf"/>
</dbReference>
<reference evidence="2 3" key="1">
    <citation type="submission" date="2018-03" db="EMBL/GenBank/DDBJ databases">
        <title>Genomic Encyclopedia of Archaeal and Bacterial Type Strains, Phase II (KMG-II): from individual species to whole genera.</title>
        <authorList>
            <person name="Goeker M."/>
        </authorList>
    </citation>
    <scope>NUCLEOTIDE SEQUENCE [LARGE SCALE GENOMIC DNA]</scope>
    <source>
        <strain evidence="2 3">DSM 100212</strain>
    </source>
</reference>
<organism evidence="2 3">
    <name type="scientific">Donghicola tyrosinivorans</name>
    <dbReference type="NCBI Taxonomy" id="1652492"/>
    <lineage>
        <taxon>Bacteria</taxon>
        <taxon>Pseudomonadati</taxon>
        <taxon>Pseudomonadota</taxon>
        <taxon>Alphaproteobacteria</taxon>
        <taxon>Rhodobacterales</taxon>
        <taxon>Roseobacteraceae</taxon>
        <taxon>Donghicola</taxon>
    </lineage>
</organism>
<dbReference type="AlphaFoldDB" id="A0A2T0X5Q5"/>
<keyword evidence="3" id="KW-1185">Reference proteome</keyword>
<feature type="transmembrane region" description="Helical" evidence="1">
    <location>
        <begin position="42"/>
        <end position="59"/>
    </location>
</feature>
<dbReference type="PROSITE" id="PS00141">
    <property type="entry name" value="ASP_PROTEASE"/>
    <property type="match status" value="1"/>
</dbReference>
<keyword evidence="1" id="KW-1133">Transmembrane helix</keyword>
<accession>A0A2T0X5Q5</accession>
<evidence type="ECO:0000313" key="3">
    <source>
        <dbReference type="Proteomes" id="UP000238392"/>
    </source>
</evidence>
<dbReference type="CDD" id="cd05483">
    <property type="entry name" value="retropepsin_like_bacteria"/>
    <property type="match status" value="1"/>
</dbReference>
<keyword evidence="1" id="KW-0812">Transmembrane</keyword>
<dbReference type="Proteomes" id="UP000238392">
    <property type="component" value="Unassembled WGS sequence"/>
</dbReference>
<dbReference type="RefSeq" id="WP_245888420.1">
    <property type="nucleotide sequence ID" value="NZ_PVTQ01000001.1"/>
</dbReference>
<keyword evidence="2" id="KW-0378">Hydrolase</keyword>
<dbReference type="EMBL" id="PVTQ01000001">
    <property type="protein sequence ID" value="PRY94204.1"/>
    <property type="molecule type" value="Genomic_DNA"/>
</dbReference>
<dbReference type="Pfam" id="PF13975">
    <property type="entry name" value="gag-asp_proteas"/>
    <property type="match status" value="1"/>
</dbReference>
<dbReference type="InterPro" id="IPR001969">
    <property type="entry name" value="Aspartic_peptidase_AS"/>
</dbReference>
<protein>
    <submittedName>
        <fullName evidence="2">Aspartyl protease family protein</fullName>
    </submittedName>
</protein>
<keyword evidence="2" id="KW-0645">Protease</keyword>
<gene>
    <name evidence="2" type="ORF">CLV74_101340</name>
</gene>
<feature type="transmembrane region" description="Helical" evidence="1">
    <location>
        <begin position="12"/>
        <end position="30"/>
    </location>
</feature>
<comment type="caution">
    <text evidence="2">The sequence shown here is derived from an EMBL/GenBank/DDBJ whole genome shotgun (WGS) entry which is preliminary data.</text>
</comment>
<dbReference type="InterPro" id="IPR034122">
    <property type="entry name" value="Retropepsin-like_bacterial"/>
</dbReference>
<dbReference type="NCBIfam" id="TIGR02281">
    <property type="entry name" value="clan_AA_DTGA"/>
    <property type="match status" value="1"/>
</dbReference>
<name>A0A2T0X5Q5_9RHOB</name>
<dbReference type="SUPFAM" id="SSF50630">
    <property type="entry name" value="Acid proteases"/>
    <property type="match status" value="1"/>
</dbReference>